<dbReference type="PROSITE" id="PS00758">
    <property type="entry name" value="ARGE_DAPE_CPG2_1"/>
    <property type="match status" value="1"/>
</dbReference>
<evidence type="ECO:0000256" key="5">
    <source>
        <dbReference type="ARBA" id="ARBA00011921"/>
    </source>
</evidence>
<feature type="domain" description="Peptidase M20 dimerisation" evidence="12">
    <location>
        <begin position="191"/>
        <end position="293"/>
    </location>
</feature>
<dbReference type="UniPathway" id="UPA00034">
    <property type="reaction ID" value="UER00021"/>
</dbReference>
<dbReference type="InterPro" id="IPR002933">
    <property type="entry name" value="Peptidase_M20"/>
</dbReference>
<dbReference type="Gene3D" id="3.40.630.10">
    <property type="entry name" value="Zn peptidases"/>
    <property type="match status" value="1"/>
</dbReference>
<protein>
    <recommendedName>
        <fullName evidence="6">Probable succinyl-diaminopimelate desuccinylase</fullName>
        <ecNumber evidence="5">3.5.1.18</ecNumber>
    </recommendedName>
</protein>
<keyword evidence="10" id="KW-0170">Cobalt</keyword>
<keyword evidence="14" id="KW-1185">Reference proteome</keyword>
<dbReference type="PANTHER" id="PTHR43808">
    <property type="entry name" value="ACETYLORNITHINE DEACETYLASE"/>
    <property type="match status" value="1"/>
</dbReference>
<organism evidence="13 14">
    <name type="scientific">Gordonia iterans</name>
    <dbReference type="NCBI Taxonomy" id="1004901"/>
    <lineage>
        <taxon>Bacteria</taxon>
        <taxon>Bacillati</taxon>
        <taxon>Actinomycetota</taxon>
        <taxon>Actinomycetes</taxon>
        <taxon>Mycobacteriales</taxon>
        <taxon>Gordoniaceae</taxon>
        <taxon>Gordonia</taxon>
    </lineage>
</organism>
<evidence type="ECO:0000259" key="12">
    <source>
        <dbReference type="Pfam" id="PF07687"/>
    </source>
</evidence>
<dbReference type="Proteomes" id="UP000239814">
    <property type="component" value="Chromosome"/>
</dbReference>
<dbReference type="CDD" id="cd08659">
    <property type="entry name" value="M20_ArgE_DapE-like"/>
    <property type="match status" value="1"/>
</dbReference>
<evidence type="ECO:0000256" key="1">
    <source>
        <dbReference type="ARBA" id="ARBA00001941"/>
    </source>
</evidence>
<dbReference type="Pfam" id="PF01546">
    <property type="entry name" value="Peptidase_M20"/>
    <property type="match status" value="1"/>
</dbReference>
<evidence type="ECO:0000256" key="7">
    <source>
        <dbReference type="ARBA" id="ARBA00022723"/>
    </source>
</evidence>
<dbReference type="GO" id="GO:0046872">
    <property type="term" value="F:metal ion binding"/>
    <property type="evidence" value="ECO:0007669"/>
    <property type="project" value="UniProtKB-KW"/>
</dbReference>
<evidence type="ECO:0000256" key="2">
    <source>
        <dbReference type="ARBA" id="ARBA00001947"/>
    </source>
</evidence>
<dbReference type="GO" id="GO:0009089">
    <property type="term" value="P:lysine biosynthetic process via diaminopimelate"/>
    <property type="evidence" value="ECO:0007669"/>
    <property type="project" value="UniProtKB-UniPathway"/>
</dbReference>
<dbReference type="EC" id="3.5.1.18" evidence="5"/>
<comment type="cofactor">
    <cofactor evidence="2">
        <name>Zn(2+)</name>
        <dbReference type="ChEBI" id="CHEBI:29105"/>
    </cofactor>
</comment>
<reference evidence="13 14" key="1">
    <citation type="submission" date="2018-03" db="EMBL/GenBank/DDBJ databases">
        <title>Characteristics and genome of n-alkane degrading marine bacteria Gordonia iterans isolated from crude oil contaminated in Tae-an, South Korea.</title>
        <authorList>
            <person name="Lee S.-S."/>
            <person name="Kim H."/>
        </authorList>
    </citation>
    <scope>NUCLEOTIDE SEQUENCE [LARGE SCALE GENOMIC DNA]</scope>
    <source>
        <strain evidence="13 14">Co17</strain>
    </source>
</reference>
<dbReference type="Pfam" id="PF07687">
    <property type="entry name" value="M20_dimer"/>
    <property type="match status" value="1"/>
</dbReference>
<gene>
    <name evidence="13" type="ORF">C6V83_03470</name>
</gene>
<accession>A0A2S0KCS2</accession>
<keyword evidence="7" id="KW-0479">Metal-binding</keyword>
<keyword evidence="8" id="KW-0378">Hydrolase</keyword>
<evidence type="ECO:0000256" key="9">
    <source>
        <dbReference type="ARBA" id="ARBA00022833"/>
    </source>
</evidence>
<dbReference type="AlphaFoldDB" id="A0A2S0KCS2"/>
<dbReference type="PANTHER" id="PTHR43808:SF31">
    <property type="entry name" value="N-ACETYL-L-CITRULLINE DEACETYLASE"/>
    <property type="match status" value="1"/>
</dbReference>
<dbReference type="GO" id="GO:0008777">
    <property type="term" value="F:acetylornithine deacetylase activity"/>
    <property type="evidence" value="ECO:0007669"/>
    <property type="project" value="TreeGrafter"/>
</dbReference>
<dbReference type="KEGG" id="git:C6V83_03470"/>
<evidence type="ECO:0000256" key="3">
    <source>
        <dbReference type="ARBA" id="ARBA00005130"/>
    </source>
</evidence>
<dbReference type="InterPro" id="IPR001261">
    <property type="entry name" value="ArgE/DapE_CS"/>
</dbReference>
<sequence>MHARSRDAVAALAQSVDASLVELLTCELIEAPSVNPGGTEQAAVDVLAAACRDLDFAVDLHQVAPGRPNLLASAGTGAGPGLLFLGHTDVVPPGPGWTGDPFTARRDGDLIIGRGACDMKGGLAAAVAAMAALSRAADFGITLSGPLTLAATVDEEERNSGSRHLVAQPLPEFAGCIVAEPTELQVVRGCRGASYIDISITGRAAHSGRPSDGVSAIAAAAEVMRVIDDDQAALAAHADPLLGHGTWNVGLIRGGHGIAVVAPDCYLGVDRRLMPGETVDAVAGRLRAAIAAAGITDGGADVDVRPTMELPGFVTAADHPLVTAAAQAVEDCGVPTSVGGWTAACDGGYLSRDLGVPTVVLGPGDLNGQAHQPDESVSLAELVTAARAYVRTAVALLSSP</sequence>
<dbReference type="GO" id="GO:0009014">
    <property type="term" value="F:succinyl-diaminopimelate desuccinylase activity"/>
    <property type="evidence" value="ECO:0007669"/>
    <property type="project" value="UniProtKB-EC"/>
</dbReference>
<evidence type="ECO:0000256" key="4">
    <source>
        <dbReference type="ARBA" id="ARBA00006247"/>
    </source>
</evidence>
<dbReference type="InterPro" id="IPR011650">
    <property type="entry name" value="Peptidase_M20_dimer"/>
</dbReference>
<keyword evidence="9" id="KW-0862">Zinc</keyword>
<evidence type="ECO:0000256" key="6">
    <source>
        <dbReference type="ARBA" id="ARBA00016853"/>
    </source>
</evidence>
<dbReference type="EMBL" id="CP027433">
    <property type="protein sequence ID" value="AVL99482.1"/>
    <property type="molecule type" value="Genomic_DNA"/>
</dbReference>
<dbReference type="OrthoDB" id="7055905at2"/>
<dbReference type="RefSeq" id="WP_105941217.1">
    <property type="nucleotide sequence ID" value="NZ_CP027433.1"/>
</dbReference>
<evidence type="ECO:0000313" key="14">
    <source>
        <dbReference type="Proteomes" id="UP000239814"/>
    </source>
</evidence>
<dbReference type="InterPro" id="IPR010182">
    <property type="entry name" value="ArgE/DapE"/>
</dbReference>
<dbReference type="Gene3D" id="3.30.70.360">
    <property type="match status" value="1"/>
</dbReference>
<comment type="catalytic activity">
    <reaction evidence="11">
        <text>N-succinyl-(2S,6S)-2,6-diaminopimelate + H2O = (2S,6S)-2,6-diaminopimelate + succinate</text>
        <dbReference type="Rhea" id="RHEA:22608"/>
        <dbReference type="ChEBI" id="CHEBI:15377"/>
        <dbReference type="ChEBI" id="CHEBI:30031"/>
        <dbReference type="ChEBI" id="CHEBI:57609"/>
        <dbReference type="ChEBI" id="CHEBI:58087"/>
        <dbReference type="EC" id="3.5.1.18"/>
    </reaction>
</comment>
<evidence type="ECO:0000256" key="11">
    <source>
        <dbReference type="ARBA" id="ARBA00051301"/>
    </source>
</evidence>
<proteinExistence type="inferred from homology"/>
<evidence type="ECO:0000313" key="13">
    <source>
        <dbReference type="EMBL" id="AVL99482.1"/>
    </source>
</evidence>
<comment type="pathway">
    <text evidence="3">Amino-acid biosynthesis; L-lysine biosynthesis via DAP pathway; LL-2,6-diaminopimelate from (S)-tetrahydrodipicolinate (succinylase route): step 3/3.</text>
</comment>
<dbReference type="NCBIfam" id="TIGR01910">
    <property type="entry name" value="DapE-ArgE"/>
    <property type="match status" value="1"/>
</dbReference>
<dbReference type="SUPFAM" id="SSF53187">
    <property type="entry name" value="Zn-dependent exopeptidases"/>
    <property type="match status" value="1"/>
</dbReference>
<name>A0A2S0KCS2_9ACTN</name>
<evidence type="ECO:0000256" key="8">
    <source>
        <dbReference type="ARBA" id="ARBA00022801"/>
    </source>
</evidence>
<dbReference type="GO" id="GO:0006526">
    <property type="term" value="P:L-arginine biosynthetic process"/>
    <property type="evidence" value="ECO:0007669"/>
    <property type="project" value="TreeGrafter"/>
</dbReference>
<dbReference type="SUPFAM" id="SSF55031">
    <property type="entry name" value="Bacterial exopeptidase dimerisation domain"/>
    <property type="match status" value="1"/>
</dbReference>
<dbReference type="InterPro" id="IPR036264">
    <property type="entry name" value="Bact_exopeptidase_dim_dom"/>
</dbReference>
<dbReference type="InterPro" id="IPR050072">
    <property type="entry name" value="Peptidase_M20A"/>
</dbReference>
<evidence type="ECO:0000256" key="10">
    <source>
        <dbReference type="ARBA" id="ARBA00023285"/>
    </source>
</evidence>
<comment type="cofactor">
    <cofactor evidence="1">
        <name>Co(2+)</name>
        <dbReference type="ChEBI" id="CHEBI:48828"/>
    </cofactor>
</comment>
<comment type="similarity">
    <text evidence="4">Belongs to the peptidase M20A family.</text>
</comment>